<accession>A0A914X4Z1</accession>
<evidence type="ECO:0000313" key="9">
    <source>
        <dbReference type="Proteomes" id="UP000887566"/>
    </source>
</evidence>
<evidence type="ECO:0000313" key="10">
    <source>
        <dbReference type="WBParaSite" id="PSAMB.scaffold6433size9499.g28486.t1"/>
    </source>
</evidence>
<dbReference type="PRINTS" id="PR00320">
    <property type="entry name" value="GPROTEINBRPT"/>
</dbReference>
<dbReference type="PANTHER" id="PTHR22842">
    <property type="entry name" value="WD40 REPEAT PROTEIN"/>
    <property type="match status" value="1"/>
</dbReference>
<dbReference type="InterPro" id="IPR020472">
    <property type="entry name" value="WD40_PAC1"/>
</dbReference>
<dbReference type="SUPFAM" id="SSF50978">
    <property type="entry name" value="WD40 repeat-like"/>
    <property type="match status" value="1"/>
</dbReference>
<organism evidence="9 10">
    <name type="scientific">Plectus sambesii</name>
    <dbReference type="NCBI Taxonomy" id="2011161"/>
    <lineage>
        <taxon>Eukaryota</taxon>
        <taxon>Metazoa</taxon>
        <taxon>Ecdysozoa</taxon>
        <taxon>Nematoda</taxon>
        <taxon>Chromadorea</taxon>
        <taxon>Plectida</taxon>
        <taxon>Plectina</taxon>
        <taxon>Plectoidea</taxon>
        <taxon>Plectidae</taxon>
        <taxon>Plectus</taxon>
    </lineage>
</organism>
<dbReference type="AlphaFoldDB" id="A0A914X4Z1"/>
<dbReference type="SMART" id="SM00320">
    <property type="entry name" value="WD40"/>
    <property type="match status" value="7"/>
</dbReference>
<dbReference type="WBParaSite" id="PSAMB.scaffold6433size9499.g28486.t1">
    <property type="protein sequence ID" value="PSAMB.scaffold6433size9499.g28486.t1"/>
    <property type="gene ID" value="PSAMB.scaffold6433size9499.g28486"/>
</dbReference>
<evidence type="ECO:0000256" key="6">
    <source>
        <dbReference type="ARBA" id="ARBA00040453"/>
    </source>
</evidence>
<reference evidence="10" key="1">
    <citation type="submission" date="2022-11" db="UniProtKB">
        <authorList>
            <consortium name="WormBaseParasite"/>
        </authorList>
    </citation>
    <scope>IDENTIFICATION</scope>
</reference>
<comment type="subcellular location">
    <subcellularLocation>
        <location evidence="1">Cytoplasm</location>
    </subcellularLocation>
</comment>
<dbReference type="GO" id="GO:0005737">
    <property type="term" value="C:cytoplasm"/>
    <property type="evidence" value="ECO:0007669"/>
    <property type="project" value="UniProtKB-SubCell"/>
</dbReference>
<dbReference type="InterPro" id="IPR051980">
    <property type="entry name" value="WD_repeat_MORG1"/>
</dbReference>
<keyword evidence="9" id="KW-1185">Reference proteome</keyword>
<evidence type="ECO:0000256" key="7">
    <source>
        <dbReference type="ARBA" id="ARBA00042222"/>
    </source>
</evidence>
<dbReference type="InterPro" id="IPR019775">
    <property type="entry name" value="WD40_repeat_CS"/>
</dbReference>
<feature type="repeat" description="WD" evidence="8">
    <location>
        <begin position="96"/>
        <end position="131"/>
    </location>
</feature>
<feature type="repeat" description="WD" evidence="8">
    <location>
        <begin position="12"/>
        <end position="53"/>
    </location>
</feature>
<feature type="repeat" description="WD" evidence="8">
    <location>
        <begin position="54"/>
        <end position="95"/>
    </location>
</feature>
<sequence length="305" mass="33274">MENVPTTLVKTIKCNQGAVRAVRFNVDGNYCLTCGSDKTVKLWNPYRGAPLKTYQGHGYEVLDACGSSDNSLIASGGLDKQLCVFDVETGKTYRKWRPHAARINAVAFNEESTVALSGSLDGTVRCYDMRTRGGEPIQTLDEARDSVTSLSVSDHEILAGSADCNVRRYDLRDGQMYMDFVGKSVTSVNFTKDGQCVLVSSMDGNVRLLDKSGGELLAEFTGHKNNDYKIDSCLLSTDAQVVSGSEDGSVYIWDLVESKLLVKLEHPGSQVVHSLSPHPTQQILMTASGSNVYAWQSADSELEFS</sequence>
<keyword evidence="4" id="KW-0677">Repeat</keyword>
<dbReference type="Pfam" id="PF00400">
    <property type="entry name" value="WD40"/>
    <property type="match status" value="6"/>
</dbReference>
<dbReference type="CDD" id="cd00200">
    <property type="entry name" value="WD40"/>
    <property type="match status" value="1"/>
</dbReference>
<dbReference type="InterPro" id="IPR036322">
    <property type="entry name" value="WD40_repeat_dom_sf"/>
</dbReference>
<dbReference type="GO" id="GO:0071013">
    <property type="term" value="C:catalytic step 2 spliceosome"/>
    <property type="evidence" value="ECO:0007669"/>
    <property type="project" value="TreeGrafter"/>
</dbReference>
<dbReference type="PROSITE" id="PS50082">
    <property type="entry name" value="WD_REPEATS_2"/>
    <property type="match status" value="4"/>
</dbReference>
<proteinExistence type="inferred from homology"/>
<feature type="repeat" description="WD" evidence="8">
    <location>
        <begin position="241"/>
        <end position="263"/>
    </location>
</feature>
<dbReference type="GO" id="GO:0000398">
    <property type="term" value="P:mRNA splicing, via spliceosome"/>
    <property type="evidence" value="ECO:0007669"/>
    <property type="project" value="TreeGrafter"/>
</dbReference>
<dbReference type="FunFam" id="2.130.10.10:FF:000273">
    <property type="entry name" value="WD repeat domain-containing protein 83"/>
    <property type="match status" value="1"/>
</dbReference>
<dbReference type="InterPro" id="IPR015943">
    <property type="entry name" value="WD40/YVTN_repeat-like_dom_sf"/>
</dbReference>
<comment type="similarity">
    <text evidence="5">Belongs to the WD repeat MORG1 family.</text>
</comment>
<name>A0A914X4Z1_9BILA</name>
<keyword evidence="2" id="KW-0963">Cytoplasm</keyword>
<evidence type="ECO:0000256" key="2">
    <source>
        <dbReference type="ARBA" id="ARBA00022490"/>
    </source>
</evidence>
<dbReference type="PANTHER" id="PTHR22842:SF3">
    <property type="entry name" value="WD REPEAT DOMAIN-CONTAINING PROTEIN 83"/>
    <property type="match status" value="1"/>
</dbReference>
<dbReference type="Proteomes" id="UP000887566">
    <property type="component" value="Unplaced"/>
</dbReference>
<dbReference type="Gene3D" id="2.130.10.10">
    <property type="entry name" value="YVTN repeat-like/Quinoprotein amine dehydrogenase"/>
    <property type="match status" value="1"/>
</dbReference>
<evidence type="ECO:0000256" key="5">
    <source>
        <dbReference type="ARBA" id="ARBA00038145"/>
    </source>
</evidence>
<evidence type="ECO:0000256" key="1">
    <source>
        <dbReference type="ARBA" id="ARBA00004496"/>
    </source>
</evidence>
<keyword evidence="3 8" id="KW-0853">WD repeat</keyword>
<dbReference type="PROSITE" id="PS50294">
    <property type="entry name" value="WD_REPEATS_REGION"/>
    <property type="match status" value="2"/>
</dbReference>
<evidence type="ECO:0000256" key="3">
    <source>
        <dbReference type="ARBA" id="ARBA00022574"/>
    </source>
</evidence>
<protein>
    <recommendedName>
        <fullName evidence="6">WD repeat domain-containing protein 83</fullName>
    </recommendedName>
    <alternativeName>
        <fullName evidence="7">Mitogen-activated protein kinase organizer 1</fullName>
    </alternativeName>
</protein>
<evidence type="ECO:0000256" key="4">
    <source>
        <dbReference type="ARBA" id="ARBA00022737"/>
    </source>
</evidence>
<dbReference type="InterPro" id="IPR001680">
    <property type="entry name" value="WD40_rpt"/>
</dbReference>
<evidence type="ECO:0000256" key="8">
    <source>
        <dbReference type="PROSITE-ProRule" id="PRU00221"/>
    </source>
</evidence>
<dbReference type="PROSITE" id="PS00678">
    <property type="entry name" value="WD_REPEATS_1"/>
    <property type="match status" value="1"/>
</dbReference>